<reference evidence="1" key="1">
    <citation type="journal article" date="2023" name="Mol. Biol. Evol.">
        <title>Third-Generation Sequencing Reveals the Adaptive Role of the Epigenome in Three Deep-Sea Polychaetes.</title>
        <authorList>
            <person name="Perez M."/>
            <person name="Aroh O."/>
            <person name="Sun Y."/>
            <person name="Lan Y."/>
            <person name="Juniper S.K."/>
            <person name="Young C.R."/>
            <person name="Angers B."/>
            <person name="Qian P.Y."/>
        </authorList>
    </citation>
    <scope>NUCLEOTIDE SEQUENCE</scope>
    <source>
        <strain evidence="1">P08H-3</strain>
    </source>
</reference>
<evidence type="ECO:0000313" key="1">
    <source>
        <dbReference type="EMBL" id="KAK2141680.1"/>
    </source>
</evidence>
<dbReference type="EMBL" id="JAODUP010001058">
    <property type="protein sequence ID" value="KAK2141680.1"/>
    <property type="molecule type" value="Genomic_DNA"/>
</dbReference>
<protein>
    <recommendedName>
        <fullName evidence="3">Endonuclease/exonuclease/phosphatase domain-containing protein</fullName>
    </recommendedName>
</protein>
<organism evidence="1 2">
    <name type="scientific">Paralvinella palmiformis</name>
    <dbReference type="NCBI Taxonomy" id="53620"/>
    <lineage>
        <taxon>Eukaryota</taxon>
        <taxon>Metazoa</taxon>
        <taxon>Spiralia</taxon>
        <taxon>Lophotrochozoa</taxon>
        <taxon>Annelida</taxon>
        <taxon>Polychaeta</taxon>
        <taxon>Sedentaria</taxon>
        <taxon>Canalipalpata</taxon>
        <taxon>Terebellida</taxon>
        <taxon>Terebelliformia</taxon>
        <taxon>Alvinellidae</taxon>
        <taxon>Paralvinella</taxon>
    </lineage>
</organism>
<sequence>MLSVFRGKPAMIGTDINFDYMNIEHHGITGDLLGAFIYSGFVPTITKPTPITYNKGTLINNIYVKMRQPEELVSAILIVDISDHLPIFTFWRPIGQSVGRSVGRSVSG</sequence>
<proteinExistence type="predicted"/>
<keyword evidence="2" id="KW-1185">Reference proteome</keyword>
<dbReference type="AlphaFoldDB" id="A0AAD9IX41"/>
<gene>
    <name evidence="1" type="ORF">LSH36_1058g01033</name>
</gene>
<dbReference type="Proteomes" id="UP001208570">
    <property type="component" value="Unassembled WGS sequence"/>
</dbReference>
<comment type="caution">
    <text evidence="1">The sequence shown here is derived from an EMBL/GenBank/DDBJ whole genome shotgun (WGS) entry which is preliminary data.</text>
</comment>
<evidence type="ECO:0008006" key="3">
    <source>
        <dbReference type="Google" id="ProtNLM"/>
    </source>
</evidence>
<evidence type="ECO:0000313" key="2">
    <source>
        <dbReference type="Proteomes" id="UP001208570"/>
    </source>
</evidence>
<name>A0AAD9IX41_9ANNE</name>
<accession>A0AAD9IX41</accession>